<keyword evidence="3" id="KW-1003">Cell membrane</keyword>
<feature type="transmembrane region" description="Helical" evidence="7">
    <location>
        <begin position="71"/>
        <end position="99"/>
    </location>
</feature>
<feature type="transmembrane region" description="Helical" evidence="7">
    <location>
        <begin position="183"/>
        <end position="205"/>
    </location>
</feature>
<dbReference type="SUPFAM" id="SSF161098">
    <property type="entry name" value="MetI-like"/>
    <property type="match status" value="1"/>
</dbReference>
<protein>
    <submittedName>
        <fullName evidence="9">L-arabinose transport system permease protein AraQ</fullName>
    </submittedName>
</protein>
<keyword evidence="6 7" id="KW-0472">Membrane</keyword>
<feature type="transmembrane region" description="Helical" evidence="7">
    <location>
        <begin position="111"/>
        <end position="132"/>
    </location>
</feature>
<comment type="caution">
    <text evidence="9">The sequence shown here is derived from an EMBL/GenBank/DDBJ whole genome shotgun (WGS) entry which is preliminary data.</text>
</comment>
<evidence type="ECO:0000259" key="8">
    <source>
        <dbReference type="PROSITE" id="PS50928"/>
    </source>
</evidence>
<dbReference type="Gene3D" id="1.10.3720.10">
    <property type="entry name" value="MetI-like"/>
    <property type="match status" value="1"/>
</dbReference>
<feature type="transmembrane region" description="Helical" evidence="7">
    <location>
        <begin position="144"/>
        <end position="162"/>
    </location>
</feature>
<evidence type="ECO:0000313" key="10">
    <source>
        <dbReference type="Proteomes" id="UP000838821"/>
    </source>
</evidence>
<reference evidence="9" key="1">
    <citation type="submission" date="2022-01" db="EMBL/GenBank/DDBJ databases">
        <authorList>
            <person name="Criscuolo A."/>
        </authorList>
    </citation>
    <scope>NUCLEOTIDE SEQUENCE</scope>
    <source>
        <strain evidence="9">CIP111891</strain>
    </source>
</reference>
<gene>
    <name evidence="9" type="primary">araQ_30</name>
    <name evidence="9" type="ORF">PAECIP111891_01817</name>
</gene>
<accession>A0ABM9C2Q9</accession>
<dbReference type="PANTHER" id="PTHR43744:SF9">
    <property type="entry name" value="POLYGALACTURONAN_RHAMNOGALACTURONAN TRANSPORT SYSTEM PERMEASE PROTEIN YTCP"/>
    <property type="match status" value="1"/>
</dbReference>
<dbReference type="Proteomes" id="UP000838821">
    <property type="component" value="Unassembled WGS sequence"/>
</dbReference>
<keyword evidence="4 7" id="KW-0812">Transmembrane</keyword>
<evidence type="ECO:0000256" key="4">
    <source>
        <dbReference type="ARBA" id="ARBA00022692"/>
    </source>
</evidence>
<keyword evidence="5 7" id="KW-1133">Transmembrane helix</keyword>
<dbReference type="InterPro" id="IPR035906">
    <property type="entry name" value="MetI-like_sf"/>
</dbReference>
<evidence type="ECO:0000256" key="5">
    <source>
        <dbReference type="ARBA" id="ARBA00022989"/>
    </source>
</evidence>
<keyword evidence="10" id="KW-1185">Reference proteome</keyword>
<name>A0ABM9C2Q9_9BACL</name>
<evidence type="ECO:0000256" key="3">
    <source>
        <dbReference type="ARBA" id="ARBA00022475"/>
    </source>
</evidence>
<evidence type="ECO:0000256" key="6">
    <source>
        <dbReference type="ARBA" id="ARBA00023136"/>
    </source>
</evidence>
<comment type="similarity">
    <text evidence="7">Belongs to the binding-protein-dependent transport system permease family.</text>
</comment>
<evidence type="ECO:0000256" key="1">
    <source>
        <dbReference type="ARBA" id="ARBA00004651"/>
    </source>
</evidence>
<evidence type="ECO:0000256" key="7">
    <source>
        <dbReference type="RuleBase" id="RU363032"/>
    </source>
</evidence>
<proteinExistence type="inferred from homology"/>
<keyword evidence="2 7" id="KW-0813">Transport</keyword>
<dbReference type="EMBL" id="CAKMMW010000004">
    <property type="protein sequence ID" value="CAH1201804.1"/>
    <property type="molecule type" value="Genomic_DNA"/>
</dbReference>
<feature type="domain" description="ABC transmembrane type-1" evidence="8">
    <location>
        <begin position="75"/>
        <end position="281"/>
    </location>
</feature>
<dbReference type="PROSITE" id="PS50928">
    <property type="entry name" value="ABC_TM1"/>
    <property type="match status" value="1"/>
</dbReference>
<sequence>MLRHRAFSDYVFTVCNYLFLAALGFCTLFPFIHLLAISFNEPLDLIKGGVTWFPRKFSTFNYEYVFSNKNLYMAVVISITRTVVGTVLGVVCTAMIAFALSRKEFIFRKSFNVFFVITLYVNGGLIPTYLLIKNLGLMNHFWVYILPILVSVYNVIIMRSYFEQLPEGVVESTRIDGANEFQTLFLVIIPISLPVIATITLFIGVQHWNSWFDNYLYTSRNQGLSLLQYELMKVLLQSVSQSATTTAQMGANNVAKLSPQSIRAALTIVVTLPILFVYPFLQKYFVKGITVAAMKE</sequence>
<dbReference type="RefSeq" id="WP_236286430.1">
    <property type="nucleotide sequence ID" value="NZ_CAKMMW010000004.1"/>
</dbReference>
<dbReference type="InterPro" id="IPR000515">
    <property type="entry name" value="MetI-like"/>
</dbReference>
<dbReference type="CDD" id="cd06261">
    <property type="entry name" value="TM_PBP2"/>
    <property type="match status" value="1"/>
</dbReference>
<dbReference type="Pfam" id="PF00528">
    <property type="entry name" value="BPD_transp_1"/>
    <property type="match status" value="1"/>
</dbReference>
<comment type="subcellular location">
    <subcellularLocation>
        <location evidence="1 7">Cell membrane</location>
        <topology evidence="1 7">Multi-pass membrane protein</topology>
    </subcellularLocation>
</comment>
<evidence type="ECO:0000256" key="2">
    <source>
        <dbReference type="ARBA" id="ARBA00022448"/>
    </source>
</evidence>
<organism evidence="9 10">
    <name type="scientific">Paenibacillus allorhizoplanae</name>
    <dbReference type="NCBI Taxonomy" id="2905648"/>
    <lineage>
        <taxon>Bacteria</taxon>
        <taxon>Bacillati</taxon>
        <taxon>Bacillota</taxon>
        <taxon>Bacilli</taxon>
        <taxon>Bacillales</taxon>
        <taxon>Paenibacillaceae</taxon>
        <taxon>Paenibacillus</taxon>
    </lineage>
</organism>
<dbReference type="PANTHER" id="PTHR43744">
    <property type="entry name" value="ABC TRANSPORTER PERMEASE PROTEIN MG189-RELATED-RELATED"/>
    <property type="match status" value="1"/>
</dbReference>
<evidence type="ECO:0000313" key="9">
    <source>
        <dbReference type="EMBL" id="CAH1201804.1"/>
    </source>
</evidence>
<feature type="transmembrane region" description="Helical" evidence="7">
    <location>
        <begin position="262"/>
        <end position="281"/>
    </location>
</feature>
<feature type="transmembrane region" description="Helical" evidence="7">
    <location>
        <begin position="12"/>
        <end position="37"/>
    </location>
</feature>